<gene>
    <name evidence="2" type="ORF">NA57DRAFT_71922</name>
</gene>
<proteinExistence type="predicted"/>
<name>A0A9P4IPB6_9PEZI</name>
<evidence type="ECO:0000313" key="3">
    <source>
        <dbReference type="Proteomes" id="UP000799772"/>
    </source>
</evidence>
<feature type="compositionally biased region" description="Basic and acidic residues" evidence="1">
    <location>
        <begin position="491"/>
        <end position="502"/>
    </location>
</feature>
<feature type="compositionally biased region" description="Basic and acidic residues" evidence="1">
    <location>
        <begin position="324"/>
        <end position="339"/>
    </location>
</feature>
<feature type="region of interest" description="Disordered" evidence="1">
    <location>
        <begin position="135"/>
        <end position="383"/>
    </location>
</feature>
<feature type="region of interest" description="Disordered" evidence="1">
    <location>
        <begin position="418"/>
        <end position="475"/>
    </location>
</feature>
<comment type="caution">
    <text evidence="2">The sequence shown here is derived from an EMBL/GenBank/DDBJ whole genome shotgun (WGS) entry which is preliminary data.</text>
</comment>
<feature type="compositionally biased region" description="Basic and acidic residues" evidence="1">
    <location>
        <begin position="205"/>
        <end position="219"/>
    </location>
</feature>
<feature type="compositionally biased region" description="Polar residues" evidence="1">
    <location>
        <begin position="79"/>
        <end position="99"/>
    </location>
</feature>
<feature type="compositionally biased region" description="Polar residues" evidence="1">
    <location>
        <begin position="256"/>
        <end position="266"/>
    </location>
</feature>
<feature type="compositionally biased region" description="Basic and acidic residues" evidence="1">
    <location>
        <begin position="42"/>
        <end position="78"/>
    </location>
</feature>
<feature type="region of interest" description="Disordered" evidence="1">
    <location>
        <begin position="491"/>
        <end position="550"/>
    </location>
</feature>
<reference evidence="2" key="1">
    <citation type="journal article" date="2020" name="Stud. Mycol.">
        <title>101 Dothideomycetes genomes: a test case for predicting lifestyles and emergence of pathogens.</title>
        <authorList>
            <person name="Haridas S."/>
            <person name="Albert R."/>
            <person name="Binder M."/>
            <person name="Bloem J."/>
            <person name="Labutti K."/>
            <person name="Salamov A."/>
            <person name="Andreopoulos B."/>
            <person name="Baker S."/>
            <person name="Barry K."/>
            <person name="Bills G."/>
            <person name="Bluhm B."/>
            <person name="Cannon C."/>
            <person name="Castanera R."/>
            <person name="Culley D."/>
            <person name="Daum C."/>
            <person name="Ezra D."/>
            <person name="Gonzalez J."/>
            <person name="Henrissat B."/>
            <person name="Kuo A."/>
            <person name="Liang C."/>
            <person name="Lipzen A."/>
            <person name="Lutzoni F."/>
            <person name="Magnuson J."/>
            <person name="Mondo S."/>
            <person name="Nolan M."/>
            <person name="Ohm R."/>
            <person name="Pangilinan J."/>
            <person name="Park H.-J."/>
            <person name="Ramirez L."/>
            <person name="Alfaro M."/>
            <person name="Sun H."/>
            <person name="Tritt A."/>
            <person name="Yoshinaga Y."/>
            <person name="Zwiers L.-H."/>
            <person name="Turgeon B."/>
            <person name="Goodwin S."/>
            <person name="Spatafora J."/>
            <person name="Crous P."/>
            <person name="Grigoriev I."/>
        </authorList>
    </citation>
    <scope>NUCLEOTIDE SEQUENCE</scope>
    <source>
        <strain evidence="2">CBS 133067</strain>
    </source>
</reference>
<dbReference type="Proteomes" id="UP000799772">
    <property type="component" value="Unassembled WGS sequence"/>
</dbReference>
<dbReference type="EMBL" id="ML978122">
    <property type="protein sequence ID" value="KAF2102938.1"/>
    <property type="molecule type" value="Genomic_DNA"/>
</dbReference>
<feature type="compositionally biased region" description="Basic and acidic residues" evidence="1">
    <location>
        <begin position="529"/>
        <end position="542"/>
    </location>
</feature>
<feature type="region of interest" description="Disordered" evidence="1">
    <location>
        <begin position="1"/>
        <end position="122"/>
    </location>
</feature>
<feature type="compositionally biased region" description="Polar residues" evidence="1">
    <location>
        <begin position="441"/>
        <end position="451"/>
    </location>
</feature>
<protein>
    <submittedName>
        <fullName evidence="2">Uncharacterized protein</fullName>
    </submittedName>
</protein>
<feature type="compositionally biased region" description="Acidic residues" evidence="1">
    <location>
        <begin position="31"/>
        <end position="41"/>
    </location>
</feature>
<organism evidence="2 3">
    <name type="scientific">Rhizodiscina lignyota</name>
    <dbReference type="NCBI Taxonomy" id="1504668"/>
    <lineage>
        <taxon>Eukaryota</taxon>
        <taxon>Fungi</taxon>
        <taxon>Dikarya</taxon>
        <taxon>Ascomycota</taxon>
        <taxon>Pezizomycotina</taxon>
        <taxon>Dothideomycetes</taxon>
        <taxon>Pleosporomycetidae</taxon>
        <taxon>Aulographales</taxon>
        <taxon>Rhizodiscinaceae</taxon>
        <taxon>Rhizodiscina</taxon>
    </lineage>
</organism>
<feature type="compositionally biased region" description="Basic residues" evidence="1">
    <location>
        <begin position="366"/>
        <end position="375"/>
    </location>
</feature>
<keyword evidence="3" id="KW-1185">Reference proteome</keyword>
<feature type="compositionally biased region" description="Low complexity" evidence="1">
    <location>
        <begin position="299"/>
        <end position="311"/>
    </location>
</feature>
<feature type="compositionally biased region" description="Polar residues" evidence="1">
    <location>
        <begin position="279"/>
        <end position="298"/>
    </location>
</feature>
<accession>A0A9P4IPB6</accession>
<evidence type="ECO:0000313" key="2">
    <source>
        <dbReference type="EMBL" id="KAF2102938.1"/>
    </source>
</evidence>
<feature type="compositionally biased region" description="Basic and acidic residues" evidence="1">
    <location>
        <begin position="151"/>
        <end position="160"/>
    </location>
</feature>
<dbReference type="AlphaFoldDB" id="A0A9P4IPB6"/>
<sequence>MADTSTSHAKTPQSYKFMKPGVSKGPFLISSDEEEEDSESDDNTRNNEKEEKGKSHAKEDGSGPENEEHAMQEDDVKNRNLSRTTAMAQAPAPSSNTAAKKQRRPTEMAAALYGGPDDPKWNDVEEQVWNKVVRRGTPPLKAGGGTFSRVTESRTPDARLWRKTKATGLVPPRKLAAAEHPKKNDRDRGAKDPQWDGPASGALRDMNRRKFQKFQEARNLRSTPPITGKWRGEGATGVFDGGDSLEGDGDSIAMNVDQSSRASSPNALHVVSDEEELPTQPSKASSQAKKFTKQTVFPTSSSTASDTSDASSNEDFEQEQELAQIREKAKERRMQRLNEKSSAAKVDNAEAERAKPPLPDTPSKQTNKKSKKKKKDAQPPVTFSIISRPVFRVDDTTGHLSVSGAVVSARQVLASKSIREKNREALRSASTRAKPKESVNDRINQLLGTTKESAKESEEAAAEAEEPMVSVEPEVVAPKVSQRDIQVGDFFREAGSVEKPAAEAESSGTGKKRPREVLTPLGDRRFRHVRMEEKRLDEEEKKRGRSASGR</sequence>
<feature type="compositionally biased region" description="Polar residues" evidence="1">
    <location>
        <begin position="1"/>
        <end position="14"/>
    </location>
</feature>
<evidence type="ECO:0000256" key="1">
    <source>
        <dbReference type="SAM" id="MobiDB-lite"/>
    </source>
</evidence>
<feature type="compositionally biased region" description="Basic and acidic residues" evidence="1">
    <location>
        <begin position="176"/>
        <end position="194"/>
    </location>
</feature>